<keyword evidence="3 7" id="KW-0808">Transferase</keyword>
<name>A0ABT0LWG4_9XANT</name>
<dbReference type="InterPro" id="IPR031303">
    <property type="entry name" value="C5_meth_CS"/>
</dbReference>
<dbReference type="NCBIfam" id="TIGR00675">
    <property type="entry name" value="dcm"/>
    <property type="match status" value="1"/>
</dbReference>
<keyword evidence="2 7" id="KW-0489">Methyltransferase</keyword>
<evidence type="ECO:0000256" key="3">
    <source>
        <dbReference type="ARBA" id="ARBA00022679"/>
    </source>
</evidence>
<evidence type="ECO:0000256" key="5">
    <source>
        <dbReference type="ARBA" id="ARBA00022747"/>
    </source>
</evidence>
<dbReference type="EMBL" id="JAMBED010000103">
    <property type="protein sequence ID" value="MCL1553683.1"/>
    <property type="molecule type" value="Genomic_DNA"/>
</dbReference>
<evidence type="ECO:0000256" key="6">
    <source>
        <dbReference type="ARBA" id="ARBA00047422"/>
    </source>
</evidence>
<dbReference type="PANTHER" id="PTHR10629:SF52">
    <property type="entry name" value="DNA (CYTOSINE-5)-METHYLTRANSFERASE 1"/>
    <property type="match status" value="1"/>
</dbReference>
<reference evidence="9" key="1">
    <citation type="submission" date="2022-04" db="EMBL/GenBank/DDBJ databases">
        <title>Genomic comparison of 19 strains of Xanthomonas nasturtii, a newly emerging watercress pathogen.</title>
        <authorList>
            <person name="Harrison J."/>
            <person name="Greer S."/>
            <person name="Hussain R."/>
            <person name="Lascelles D."/>
            <person name="Roberts M."/>
            <person name="Carter B."/>
            <person name="Bryning A."/>
            <person name="Carroll S."/>
            <person name="Aspin A."/>
            <person name="Cruz L."/>
            <person name="Cruz J."/>
            <person name="Grant M."/>
            <person name="Vicente J."/>
            <person name="Studholme D.J."/>
        </authorList>
    </citation>
    <scope>NUCLEOTIDE SEQUENCE</scope>
    <source>
        <strain evidence="9">10016B</strain>
    </source>
</reference>
<keyword evidence="4 7" id="KW-0949">S-adenosyl-L-methionine</keyword>
<dbReference type="Pfam" id="PF00145">
    <property type="entry name" value="DNA_methylase"/>
    <property type="match status" value="1"/>
</dbReference>
<feature type="active site" evidence="7">
    <location>
        <position position="98"/>
    </location>
</feature>
<dbReference type="InterPro" id="IPR001525">
    <property type="entry name" value="C5_MeTfrase"/>
</dbReference>
<dbReference type="EC" id="2.1.1.37" evidence="1"/>
<dbReference type="InterPro" id="IPR029063">
    <property type="entry name" value="SAM-dependent_MTases_sf"/>
</dbReference>
<comment type="similarity">
    <text evidence="7 8">Belongs to the class I-like SAM-binding methyltransferase superfamily. C5-methyltransferase family.</text>
</comment>
<evidence type="ECO:0000313" key="10">
    <source>
        <dbReference type="Proteomes" id="UP001167357"/>
    </source>
</evidence>
<proteinExistence type="inferred from homology"/>
<evidence type="ECO:0000256" key="4">
    <source>
        <dbReference type="ARBA" id="ARBA00022691"/>
    </source>
</evidence>
<gene>
    <name evidence="9" type="ORF">M3O51_20910</name>
</gene>
<evidence type="ECO:0000256" key="2">
    <source>
        <dbReference type="ARBA" id="ARBA00022603"/>
    </source>
</evidence>
<dbReference type="PROSITE" id="PS51679">
    <property type="entry name" value="SAM_MT_C5"/>
    <property type="match status" value="1"/>
</dbReference>
<dbReference type="PANTHER" id="PTHR10629">
    <property type="entry name" value="CYTOSINE-SPECIFIC METHYLTRANSFERASE"/>
    <property type="match status" value="1"/>
</dbReference>
<accession>A0ABT0LWG4</accession>
<dbReference type="PRINTS" id="PR00105">
    <property type="entry name" value="C5METTRFRASE"/>
</dbReference>
<dbReference type="PROSITE" id="PS00095">
    <property type="entry name" value="C5_MTASE_2"/>
    <property type="match status" value="1"/>
</dbReference>
<keyword evidence="10" id="KW-1185">Reference proteome</keyword>
<protein>
    <recommendedName>
        <fullName evidence="1">DNA (cytosine-5-)-methyltransferase</fullName>
        <ecNumber evidence="1">2.1.1.37</ecNumber>
    </recommendedName>
</protein>
<dbReference type="GO" id="GO:0032259">
    <property type="term" value="P:methylation"/>
    <property type="evidence" value="ECO:0007669"/>
    <property type="project" value="UniProtKB-KW"/>
</dbReference>
<dbReference type="GO" id="GO:0008168">
    <property type="term" value="F:methyltransferase activity"/>
    <property type="evidence" value="ECO:0007669"/>
    <property type="project" value="UniProtKB-KW"/>
</dbReference>
<dbReference type="InterPro" id="IPR050390">
    <property type="entry name" value="C5-Methyltransferase"/>
</dbReference>
<dbReference type="Gene3D" id="3.90.120.10">
    <property type="entry name" value="DNA Methylase, subunit A, domain 2"/>
    <property type="match status" value="1"/>
</dbReference>
<comment type="catalytic activity">
    <reaction evidence="6">
        <text>a 2'-deoxycytidine in DNA + S-adenosyl-L-methionine = a 5-methyl-2'-deoxycytidine in DNA + S-adenosyl-L-homocysteine + H(+)</text>
        <dbReference type="Rhea" id="RHEA:13681"/>
        <dbReference type="Rhea" id="RHEA-COMP:11369"/>
        <dbReference type="Rhea" id="RHEA-COMP:11370"/>
        <dbReference type="ChEBI" id="CHEBI:15378"/>
        <dbReference type="ChEBI" id="CHEBI:57856"/>
        <dbReference type="ChEBI" id="CHEBI:59789"/>
        <dbReference type="ChEBI" id="CHEBI:85452"/>
        <dbReference type="ChEBI" id="CHEBI:85454"/>
        <dbReference type="EC" id="2.1.1.37"/>
    </reaction>
</comment>
<dbReference type="Gene3D" id="3.40.50.150">
    <property type="entry name" value="Vaccinia Virus protein VP39"/>
    <property type="match status" value="1"/>
</dbReference>
<dbReference type="SUPFAM" id="SSF53335">
    <property type="entry name" value="S-adenosyl-L-methionine-dependent methyltransferases"/>
    <property type="match status" value="1"/>
</dbReference>
<organism evidence="9 10">
    <name type="scientific">Xanthomonas nasturtii</name>
    <dbReference type="NCBI Taxonomy" id="1843581"/>
    <lineage>
        <taxon>Bacteria</taxon>
        <taxon>Pseudomonadati</taxon>
        <taxon>Pseudomonadota</taxon>
        <taxon>Gammaproteobacteria</taxon>
        <taxon>Lysobacterales</taxon>
        <taxon>Lysobacteraceae</taxon>
        <taxon>Xanthomonas</taxon>
    </lineage>
</organism>
<evidence type="ECO:0000256" key="8">
    <source>
        <dbReference type="RuleBase" id="RU000416"/>
    </source>
</evidence>
<evidence type="ECO:0000256" key="1">
    <source>
        <dbReference type="ARBA" id="ARBA00011975"/>
    </source>
</evidence>
<evidence type="ECO:0000256" key="7">
    <source>
        <dbReference type="PROSITE-ProRule" id="PRU01016"/>
    </source>
</evidence>
<dbReference type="RefSeq" id="WP_249048593.1">
    <property type="nucleotide sequence ID" value="NZ_JAMBEC010000100.1"/>
</dbReference>
<keyword evidence="5" id="KW-0680">Restriction system</keyword>
<evidence type="ECO:0000313" key="9">
    <source>
        <dbReference type="EMBL" id="MCL1553683.1"/>
    </source>
</evidence>
<comment type="caution">
    <text evidence="9">The sequence shown here is derived from an EMBL/GenBank/DDBJ whole genome shotgun (WGS) entry which is preliminary data.</text>
</comment>
<sequence>MLSYQVVLRFIAMPKRKIKVIDLFAGAGGLGVGAYQAGSEVVASVELDSTACQTLRLNSQMHGKIFETDVSDLSADDLLKAAGVTGDDLVIVVGGPPCQPFSKAAYWTDTGEDAAYRRARANGVAVTKPPVNMKVKEDARRDLVKEFWRIVQQSNADGFVFENVPSIKHPRNRPIYDALVKVARDGGYFVTELVVKAVEYGVAQARERVVVLGSKVKPPKVPSITHSADEDLGLLPIVSTGTALAPFAGADHFEPEEVVIGRWAKHLEEVPPGWNYKAHTAWAGHPSPTFVTETRFWNFLLKLSPDRPSWTIAASPGPWTGPFHWTSRRLRTVELAALQGFPDGYVIAGSRRDRVKQMGNAVPVPVAKAMVASVMASLEGS</sequence>
<dbReference type="Proteomes" id="UP001167357">
    <property type="component" value="Unassembled WGS sequence"/>
</dbReference>